<dbReference type="NCBIfam" id="TIGR02845">
    <property type="entry name" value="spore_V_AD"/>
    <property type="match status" value="1"/>
</dbReference>
<dbReference type="InterPro" id="IPR038369">
    <property type="entry name" value="SpoVAD_sf"/>
</dbReference>
<keyword evidence="2" id="KW-1185">Reference proteome</keyword>
<sequence length="341" mass="36576">MRLTGKQSWVFENALYVQATGTAVGPKEADGPLGQHFDITHKELHCGEDNWELAERRLMEQAVEQCLAKGEVTNSDIDIFLAGDLLNQNVTANYVARHLSMPFLCMFGACSTSMETVAVGSALVDGGFANKIVAATSSHNATAERQFRYPTEYGGQKPDTATFTVTGSGAVLISKDKSDIRITSATIGKVTDLGIADPFDMGSAMAPAAADTIVQHLQDLGRTADDYDLILTGDLSGVGSPIMKELVKEEGYDIHNNHNDCGLLVYRPDDQSVFAGGSGCACSAVVTYSHIFNEIRLGNLNRVLVVATGALLSPTMIQQKESIPTIAHGVVFERADWSVKN</sequence>
<dbReference type="InterPro" id="IPR016039">
    <property type="entry name" value="Thiolase-like"/>
</dbReference>
<dbReference type="NCBIfam" id="NF009069">
    <property type="entry name" value="PRK12404.1"/>
    <property type="match status" value="1"/>
</dbReference>
<comment type="caution">
    <text evidence="1">The sequence shown here is derived from an EMBL/GenBank/DDBJ whole genome shotgun (WGS) entry which is preliminary data.</text>
</comment>
<proteinExistence type="predicted"/>
<evidence type="ECO:0000313" key="1">
    <source>
        <dbReference type="EMBL" id="MFC0271521.1"/>
    </source>
</evidence>
<name>A0ABV6GDQ1_9BACI</name>
<dbReference type="InterPro" id="IPR010894">
    <property type="entry name" value="SpoVAD"/>
</dbReference>
<dbReference type="Pfam" id="PF07451">
    <property type="entry name" value="SpoVAD"/>
    <property type="match status" value="1"/>
</dbReference>
<organism evidence="1 2">
    <name type="scientific">Metabacillus herbersteinensis</name>
    <dbReference type="NCBI Taxonomy" id="283816"/>
    <lineage>
        <taxon>Bacteria</taxon>
        <taxon>Bacillati</taxon>
        <taxon>Bacillota</taxon>
        <taxon>Bacilli</taxon>
        <taxon>Bacillales</taxon>
        <taxon>Bacillaceae</taxon>
        <taxon>Metabacillus</taxon>
    </lineage>
</organism>
<gene>
    <name evidence="1" type="primary">spoVAD</name>
    <name evidence="1" type="ORF">ACFFIX_08640</name>
</gene>
<dbReference type="Proteomes" id="UP001589854">
    <property type="component" value="Unassembled WGS sequence"/>
</dbReference>
<accession>A0ABV6GDQ1</accession>
<dbReference type="NCBIfam" id="NF006160">
    <property type="entry name" value="PRK08304.1"/>
    <property type="match status" value="1"/>
</dbReference>
<reference evidence="1 2" key="1">
    <citation type="submission" date="2024-09" db="EMBL/GenBank/DDBJ databases">
        <authorList>
            <person name="Sun Q."/>
            <person name="Mori K."/>
        </authorList>
    </citation>
    <scope>NUCLEOTIDE SEQUENCE [LARGE SCALE GENOMIC DNA]</scope>
    <source>
        <strain evidence="1 2">CCM 7228</strain>
    </source>
</reference>
<dbReference type="SUPFAM" id="SSF53901">
    <property type="entry name" value="Thiolase-like"/>
    <property type="match status" value="1"/>
</dbReference>
<dbReference type="Gene3D" id="3.40.47.40">
    <property type="entry name" value="Stage V sporulation protein AD"/>
    <property type="match status" value="1"/>
</dbReference>
<dbReference type="PIRSF" id="PIRSF011570">
    <property type="entry name" value="SpoVAD"/>
    <property type="match status" value="1"/>
</dbReference>
<protein>
    <submittedName>
        <fullName evidence="1">Stage V sporulation protein AD</fullName>
    </submittedName>
</protein>
<dbReference type="RefSeq" id="WP_378932592.1">
    <property type="nucleotide sequence ID" value="NZ_JBHLVO010000005.1"/>
</dbReference>
<evidence type="ECO:0000313" key="2">
    <source>
        <dbReference type="Proteomes" id="UP001589854"/>
    </source>
</evidence>
<dbReference type="EMBL" id="JBHLVO010000005">
    <property type="protein sequence ID" value="MFC0271521.1"/>
    <property type="molecule type" value="Genomic_DNA"/>
</dbReference>